<gene>
    <name evidence="2" type="ORF">US53_C0009G0001</name>
</gene>
<evidence type="ECO:0000313" key="3">
    <source>
        <dbReference type="Proteomes" id="UP000034591"/>
    </source>
</evidence>
<keyword evidence="1" id="KW-1133">Transmembrane helix</keyword>
<feature type="transmembrane region" description="Helical" evidence="1">
    <location>
        <begin position="58"/>
        <end position="76"/>
    </location>
</feature>
<reference evidence="2 3" key="1">
    <citation type="journal article" date="2015" name="Nature">
        <title>rRNA introns, odd ribosomes, and small enigmatic genomes across a large radiation of phyla.</title>
        <authorList>
            <person name="Brown C.T."/>
            <person name="Hug L.A."/>
            <person name="Thomas B.C."/>
            <person name="Sharon I."/>
            <person name="Castelle C.J."/>
            <person name="Singh A."/>
            <person name="Wilkins M.J."/>
            <person name="Williams K.H."/>
            <person name="Banfield J.F."/>
        </authorList>
    </citation>
    <scope>NUCLEOTIDE SEQUENCE [LARGE SCALE GENOMIC DNA]</scope>
</reference>
<proteinExistence type="predicted"/>
<keyword evidence="1" id="KW-0472">Membrane</keyword>
<accession>A0A0G0HGW2</accession>
<feature type="transmembrane region" description="Helical" evidence="1">
    <location>
        <begin position="183"/>
        <end position="203"/>
    </location>
</feature>
<organism evidence="2 3">
    <name type="scientific">Candidatus Woesebacteria bacterium GW2011_GWA1_37_7</name>
    <dbReference type="NCBI Taxonomy" id="1618545"/>
    <lineage>
        <taxon>Bacteria</taxon>
        <taxon>Candidatus Woeseibacteriota</taxon>
    </lineage>
</organism>
<feature type="transmembrane region" description="Helical" evidence="1">
    <location>
        <begin position="107"/>
        <end position="126"/>
    </location>
</feature>
<evidence type="ECO:0000256" key="1">
    <source>
        <dbReference type="SAM" id="Phobius"/>
    </source>
</evidence>
<evidence type="ECO:0000313" key="2">
    <source>
        <dbReference type="EMBL" id="KKQ37770.1"/>
    </source>
</evidence>
<dbReference type="Proteomes" id="UP000034591">
    <property type="component" value="Unassembled WGS sequence"/>
</dbReference>
<keyword evidence="1" id="KW-0812">Transmembrane</keyword>
<dbReference type="AlphaFoldDB" id="A0A0G0HGW2"/>
<evidence type="ECO:0008006" key="4">
    <source>
        <dbReference type="Google" id="ProtNLM"/>
    </source>
</evidence>
<feature type="non-terminal residue" evidence="2">
    <location>
        <position position="1"/>
    </location>
</feature>
<protein>
    <recommendedName>
        <fullName evidence="4">Glycosyltransferase RgtA/B/C/D-like domain-containing protein</fullName>
    </recommendedName>
</protein>
<feature type="transmembrane region" description="Helical" evidence="1">
    <location>
        <begin position="146"/>
        <end position="168"/>
    </location>
</feature>
<comment type="caution">
    <text evidence="2">The sequence shown here is derived from an EMBL/GenBank/DDBJ whole genome shotgun (WGS) entry which is preliminary data.</text>
</comment>
<name>A0A0G0HGW2_9BACT</name>
<feature type="transmembrane region" description="Helical" evidence="1">
    <location>
        <begin position="27"/>
        <end position="46"/>
    </location>
</feature>
<sequence length="244" mass="28191">LVDYGSLISYIKGVNSPSDFLLWTRPINPILGGMLIFGFLLAFWKLYKNDTDGRKSKYLIFSAGFLFFLAITSYFFSWGIILSFLVVFGAVSLLSKNWLLLRRICSIAFLGILFSTPYLYNIYLATKNPIYKESAVRTGIFYGRELMLNKFLILALFIFASISLVVFIKNKKKESFNFWGEKWWFVCLAMIVCGFIAFNQQLITGQTVWPYHFVQYTIPLSMISVDTGLLGNMRADRLPYQDRM</sequence>
<dbReference type="EMBL" id="LBTI01000009">
    <property type="protein sequence ID" value="KKQ37770.1"/>
    <property type="molecule type" value="Genomic_DNA"/>
</dbReference>